<dbReference type="EMBL" id="JAHLFJ010000053">
    <property type="protein sequence ID" value="MBU3856037.1"/>
    <property type="molecule type" value="Genomic_DNA"/>
</dbReference>
<proteinExistence type="predicted"/>
<dbReference type="AlphaFoldDB" id="A0A948TM82"/>
<evidence type="ECO:0000259" key="1">
    <source>
        <dbReference type="Pfam" id="PF13568"/>
    </source>
</evidence>
<protein>
    <submittedName>
        <fullName evidence="2">PorT family protein</fullName>
    </submittedName>
</protein>
<dbReference type="Pfam" id="PF13568">
    <property type="entry name" value="OMP_b-brl_2"/>
    <property type="match status" value="1"/>
</dbReference>
<dbReference type="InterPro" id="IPR000758">
    <property type="entry name" value="Enterovir_OMP"/>
</dbReference>
<dbReference type="InterPro" id="IPR025665">
    <property type="entry name" value="Beta-barrel_OMP_2"/>
</dbReference>
<organism evidence="2 3">
    <name type="scientific">Candidatus Phocaeicola excrementipullorum</name>
    <dbReference type="NCBI Taxonomy" id="2838731"/>
    <lineage>
        <taxon>Bacteria</taxon>
        <taxon>Pseudomonadati</taxon>
        <taxon>Bacteroidota</taxon>
        <taxon>Bacteroidia</taxon>
        <taxon>Bacteroidales</taxon>
        <taxon>Bacteroidaceae</taxon>
        <taxon>Phocaeicola</taxon>
    </lineage>
</organism>
<gene>
    <name evidence="2" type="ORF">H9928_05695</name>
</gene>
<dbReference type="Proteomes" id="UP000784286">
    <property type="component" value="Unassembled WGS sequence"/>
</dbReference>
<reference evidence="2" key="2">
    <citation type="submission" date="2021-04" db="EMBL/GenBank/DDBJ databases">
        <authorList>
            <person name="Gilroy R."/>
        </authorList>
    </citation>
    <scope>NUCLEOTIDE SEQUENCE</scope>
    <source>
        <strain evidence="2">8470</strain>
    </source>
</reference>
<feature type="domain" description="Outer membrane protein beta-barrel" evidence="1">
    <location>
        <begin position="20"/>
        <end position="172"/>
    </location>
</feature>
<dbReference type="PROSITE" id="PS00695">
    <property type="entry name" value="ENT_VIR_OMP_2"/>
    <property type="match status" value="1"/>
</dbReference>
<evidence type="ECO:0000313" key="3">
    <source>
        <dbReference type="Proteomes" id="UP000784286"/>
    </source>
</evidence>
<sequence length="201" mass="22400">MKKLLLTLALGMVAVFGFSQVRWDVKFGMNFSNMTKLDETKALPGFTMGVGADYAFNENWYFQPGVMITSKGYKVKYAGEKETVRPVYLDIPILAAYKFDITDNTKFVINAGPYLAIGLGGKAKEHWDNGDDYKIFDDKGGDWKRFDLGLQWGVGVELGEHYLVNFTAQHGFIAPGKSEDGNGDEISPKNMSFAIGVGYRF</sequence>
<dbReference type="GO" id="GO:0044384">
    <property type="term" value="C:host outer membrane"/>
    <property type="evidence" value="ECO:0007669"/>
    <property type="project" value="InterPro"/>
</dbReference>
<evidence type="ECO:0000313" key="2">
    <source>
        <dbReference type="EMBL" id="MBU3856037.1"/>
    </source>
</evidence>
<accession>A0A948TM82</accession>
<comment type="caution">
    <text evidence="2">The sequence shown here is derived from an EMBL/GenBank/DDBJ whole genome shotgun (WGS) entry which is preliminary data.</text>
</comment>
<name>A0A948TM82_9BACT</name>
<reference evidence="2" key="1">
    <citation type="journal article" date="2021" name="PeerJ">
        <title>Extensive microbial diversity within the chicken gut microbiome revealed by metagenomics and culture.</title>
        <authorList>
            <person name="Gilroy R."/>
            <person name="Ravi A."/>
            <person name="Getino M."/>
            <person name="Pursley I."/>
            <person name="Horton D.L."/>
            <person name="Alikhan N.F."/>
            <person name="Baker D."/>
            <person name="Gharbi K."/>
            <person name="Hall N."/>
            <person name="Watson M."/>
            <person name="Adriaenssens E.M."/>
            <person name="Foster-Nyarko E."/>
            <person name="Jarju S."/>
            <person name="Secka A."/>
            <person name="Antonio M."/>
            <person name="Oren A."/>
            <person name="Chaudhuri R.R."/>
            <person name="La Ragione R."/>
            <person name="Hildebrand F."/>
            <person name="Pallen M.J."/>
        </authorList>
    </citation>
    <scope>NUCLEOTIDE SEQUENCE</scope>
    <source>
        <strain evidence="2">8470</strain>
    </source>
</reference>